<dbReference type="SUPFAM" id="SSF69754">
    <property type="entry name" value="Ribosome binding protein Y (YfiA homologue)"/>
    <property type="match status" value="1"/>
</dbReference>
<organism evidence="2 3">
    <name type="scientific">Candidatus Magasanikbacteria bacterium CG10_big_fil_rev_8_21_14_0_10_40_10</name>
    <dbReference type="NCBI Taxonomy" id="1974648"/>
    <lineage>
        <taxon>Bacteria</taxon>
        <taxon>Candidatus Magasanikiibacteriota</taxon>
    </lineage>
</organism>
<accession>A0A2M6W4T0</accession>
<dbReference type="Gene3D" id="3.30.160.100">
    <property type="entry name" value="Ribosome hibernation promotion factor-like"/>
    <property type="match status" value="1"/>
</dbReference>
<dbReference type="GO" id="GO:0043024">
    <property type="term" value="F:ribosomal small subunit binding"/>
    <property type="evidence" value="ECO:0007669"/>
    <property type="project" value="TreeGrafter"/>
</dbReference>
<dbReference type="EMBL" id="PFBX01000006">
    <property type="protein sequence ID" value="PIT87791.1"/>
    <property type="molecule type" value="Genomic_DNA"/>
</dbReference>
<dbReference type="AlphaFoldDB" id="A0A2M6W4T0"/>
<dbReference type="InterPro" id="IPR050574">
    <property type="entry name" value="HPF/YfiA_ribosome-assoc"/>
</dbReference>
<comment type="caution">
    <text evidence="2">The sequence shown here is derived from an EMBL/GenBank/DDBJ whole genome shotgun (WGS) entry which is preliminary data.</text>
</comment>
<dbReference type="NCBIfam" id="TIGR00741">
    <property type="entry name" value="yfiA"/>
    <property type="match status" value="1"/>
</dbReference>
<evidence type="ECO:0000313" key="2">
    <source>
        <dbReference type="EMBL" id="PIT87791.1"/>
    </source>
</evidence>
<proteinExistence type="predicted"/>
<dbReference type="GO" id="GO:0022627">
    <property type="term" value="C:cytosolic small ribosomal subunit"/>
    <property type="evidence" value="ECO:0007669"/>
    <property type="project" value="TreeGrafter"/>
</dbReference>
<keyword evidence="1" id="KW-0810">Translation regulation</keyword>
<protein>
    <submittedName>
        <fullName evidence="2">Ribosomal subunit interface protein</fullName>
    </submittedName>
</protein>
<dbReference type="PANTHER" id="PTHR33231:SF1">
    <property type="entry name" value="30S RIBOSOMAL PROTEIN"/>
    <property type="match status" value="1"/>
</dbReference>
<name>A0A2M6W4T0_9BACT</name>
<dbReference type="PANTHER" id="PTHR33231">
    <property type="entry name" value="30S RIBOSOMAL PROTEIN"/>
    <property type="match status" value="1"/>
</dbReference>
<dbReference type="InterPro" id="IPR003489">
    <property type="entry name" value="RHF/RaiA"/>
</dbReference>
<evidence type="ECO:0000313" key="3">
    <source>
        <dbReference type="Proteomes" id="UP000231183"/>
    </source>
</evidence>
<gene>
    <name evidence="2" type="primary">raiA</name>
    <name evidence="2" type="ORF">COU31_01015</name>
</gene>
<dbReference type="CDD" id="cd00552">
    <property type="entry name" value="RaiA"/>
    <property type="match status" value="1"/>
</dbReference>
<evidence type="ECO:0000256" key="1">
    <source>
        <dbReference type="ARBA" id="ARBA00022845"/>
    </source>
</evidence>
<dbReference type="Pfam" id="PF02482">
    <property type="entry name" value="Ribosomal_S30AE"/>
    <property type="match status" value="1"/>
</dbReference>
<reference evidence="3" key="1">
    <citation type="submission" date="2017-09" db="EMBL/GenBank/DDBJ databases">
        <title>Depth-based differentiation of microbial function through sediment-hosted aquifers and enrichment of novel symbionts in the deep terrestrial subsurface.</title>
        <authorList>
            <person name="Probst A.J."/>
            <person name="Ladd B."/>
            <person name="Jarett J.K."/>
            <person name="Geller-Mcgrath D.E."/>
            <person name="Sieber C.M.K."/>
            <person name="Emerson J.B."/>
            <person name="Anantharaman K."/>
            <person name="Thomas B.C."/>
            <person name="Malmstrom R."/>
            <person name="Stieglmeier M."/>
            <person name="Klingl A."/>
            <person name="Woyke T."/>
            <person name="Ryan C.M."/>
            <person name="Banfield J.F."/>
        </authorList>
    </citation>
    <scope>NUCLEOTIDE SEQUENCE [LARGE SCALE GENOMIC DNA]</scope>
</reference>
<dbReference type="InterPro" id="IPR036567">
    <property type="entry name" value="RHF-like"/>
</dbReference>
<dbReference type="Proteomes" id="UP000231183">
    <property type="component" value="Unassembled WGS sequence"/>
</dbReference>
<sequence>MQVLLTGKNIELTAPIKSYAEKKISSLDKFYDKIIRADVKLGLTTTKQNNGRIYIVECRLEVPGNDLFASKVEEKDLYKAIDKVKDYLELELKKHKQKTQGRRKAMRADIRQNKEYAVV</sequence>
<dbReference type="GO" id="GO:0045900">
    <property type="term" value="P:negative regulation of translational elongation"/>
    <property type="evidence" value="ECO:0007669"/>
    <property type="project" value="TreeGrafter"/>
</dbReference>